<accession>A0A1Y6C8P3</accession>
<dbReference type="STRING" id="1513793.SAMN06296036_1169"/>
<evidence type="ECO:0000313" key="2">
    <source>
        <dbReference type="Proteomes" id="UP000192907"/>
    </source>
</evidence>
<evidence type="ECO:0000313" key="1">
    <source>
        <dbReference type="EMBL" id="SMF51713.1"/>
    </source>
</evidence>
<protein>
    <submittedName>
        <fullName evidence="1">Uncharacterized protein</fullName>
    </submittedName>
</protein>
<dbReference type="EMBL" id="FWZT01000016">
    <property type="protein sequence ID" value="SMF51713.1"/>
    <property type="molecule type" value="Genomic_DNA"/>
</dbReference>
<gene>
    <name evidence="1" type="ORF">SAMN06296036_1169</name>
</gene>
<name>A0A1Y6C8P3_9BACT</name>
<dbReference type="Proteomes" id="UP000192907">
    <property type="component" value="Unassembled WGS sequence"/>
</dbReference>
<reference evidence="2" key="1">
    <citation type="submission" date="2017-04" db="EMBL/GenBank/DDBJ databases">
        <authorList>
            <person name="Varghese N."/>
            <person name="Submissions S."/>
        </authorList>
    </citation>
    <scope>NUCLEOTIDE SEQUENCE [LARGE SCALE GENOMIC DNA]</scope>
    <source>
        <strain evidence="2">RKEM611</strain>
    </source>
</reference>
<proteinExistence type="predicted"/>
<organism evidence="1 2">
    <name type="scientific">Pseudobacteriovorax antillogorgiicola</name>
    <dbReference type="NCBI Taxonomy" id="1513793"/>
    <lineage>
        <taxon>Bacteria</taxon>
        <taxon>Pseudomonadati</taxon>
        <taxon>Bdellovibrionota</taxon>
        <taxon>Oligoflexia</taxon>
        <taxon>Oligoflexales</taxon>
        <taxon>Pseudobacteriovoracaceae</taxon>
        <taxon>Pseudobacteriovorax</taxon>
    </lineage>
</organism>
<dbReference type="AlphaFoldDB" id="A0A1Y6C8P3"/>
<keyword evidence="2" id="KW-1185">Reference proteome</keyword>
<sequence>MIPFQQLRIGLIFHKEICRKTFVTEKKWRVAIQPWYFHGFVHLLPEGKNLTSGLVDL</sequence>